<feature type="non-terminal residue" evidence="2">
    <location>
        <position position="1"/>
    </location>
</feature>
<protein>
    <recommendedName>
        <fullName evidence="1">Reverse transcriptase domain-containing protein</fullName>
    </recommendedName>
</protein>
<dbReference type="InterPro" id="IPR000477">
    <property type="entry name" value="RT_dom"/>
</dbReference>
<dbReference type="Proteomes" id="UP000792457">
    <property type="component" value="Unassembled WGS sequence"/>
</dbReference>
<comment type="caution">
    <text evidence="2">The sequence shown here is derived from an EMBL/GenBank/DDBJ whole genome shotgun (WGS) entry which is preliminary data.</text>
</comment>
<dbReference type="Pfam" id="PF00078">
    <property type="entry name" value="RVT_1"/>
    <property type="match status" value="1"/>
</dbReference>
<sequence length="192" mass="22049">HSFAFLQTTPEKVKFLAKISPHRSPGPDRWKSANVTPIHKSRTKANVYDYRFISLLPLFSLVFENIVINRLFYFTSPYLLSNQHAFLPHRSSLTSFAIFQNHTVNSIVNKSQLDTVFFNFSEAFVSVDYTLLLCKLEHQSGINVDKTKSDGSDISSGFSQGSVLSSYFFTLYVDNLYSLYHKIQIRSLLFLK</sequence>
<reference evidence="2" key="2">
    <citation type="submission" date="2017-10" db="EMBL/GenBank/DDBJ databases">
        <title>Ladona fulva Genome sequencing and assembly.</title>
        <authorList>
            <person name="Murali S."/>
            <person name="Richards S."/>
            <person name="Bandaranaike D."/>
            <person name="Bellair M."/>
            <person name="Blankenburg K."/>
            <person name="Chao H."/>
            <person name="Dinh H."/>
            <person name="Doddapaneni H."/>
            <person name="Dugan-Rocha S."/>
            <person name="Elkadiri S."/>
            <person name="Gnanaolivu R."/>
            <person name="Hernandez B."/>
            <person name="Skinner E."/>
            <person name="Javaid M."/>
            <person name="Lee S."/>
            <person name="Li M."/>
            <person name="Ming W."/>
            <person name="Munidasa M."/>
            <person name="Muniz J."/>
            <person name="Nguyen L."/>
            <person name="Hughes D."/>
            <person name="Osuji N."/>
            <person name="Pu L.-L."/>
            <person name="Puazo M."/>
            <person name="Qu C."/>
            <person name="Quiroz J."/>
            <person name="Raj R."/>
            <person name="Weissenberger G."/>
            <person name="Xin Y."/>
            <person name="Zou X."/>
            <person name="Han Y."/>
            <person name="Worley K."/>
            <person name="Muzny D."/>
            <person name="Gibbs R."/>
        </authorList>
    </citation>
    <scope>NUCLEOTIDE SEQUENCE</scope>
    <source>
        <strain evidence="2">Sampled in the wild</strain>
    </source>
</reference>
<dbReference type="AlphaFoldDB" id="A0A8K0KEZ9"/>
<reference evidence="2" key="1">
    <citation type="submission" date="2013-04" db="EMBL/GenBank/DDBJ databases">
        <authorList>
            <person name="Qu J."/>
            <person name="Murali S.C."/>
            <person name="Bandaranaike D."/>
            <person name="Bellair M."/>
            <person name="Blankenburg K."/>
            <person name="Chao H."/>
            <person name="Dinh H."/>
            <person name="Doddapaneni H."/>
            <person name="Downs B."/>
            <person name="Dugan-Rocha S."/>
            <person name="Elkadiri S."/>
            <person name="Gnanaolivu R.D."/>
            <person name="Hernandez B."/>
            <person name="Javaid M."/>
            <person name="Jayaseelan J.C."/>
            <person name="Lee S."/>
            <person name="Li M."/>
            <person name="Ming W."/>
            <person name="Munidasa M."/>
            <person name="Muniz J."/>
            <person name="Nguyen L."/>
            <person name="Ongeri F."/>
            <person name="Osuji N."/>
            <person name="Pu L.-L."/>
            <person name="Puazo M."/>
            <person name="Qu C."/>
            <person name="Quiroz J."/>
            <person name="Raj R."/>
            <person name="Weissenberger G."/>
            <person name="Xin Y."/>
            <person name="Zou X."/>
            <person name="Han Y."/>
            <person name="Richards S."/>
            <person name="Worley K."/>
            <person name="Muzny D."/>
            <person name="Gibbs R."/>
        </authorList>
    </citation>
    <scope>NUCLEOTIDE SEQUENCE</scope>
    <source>
        <strain evidence="2">Sampled in the wild</strain>
    </source>
</reference>
<evidence type="ECO:0000259" key="1">
    <source>
        <dbReference type="Pfam" id="PF00078"/>
    </source>
</evidence>
<name>A0A8K0KEZ9_LADFU</name>
<feature type="non-terminal residue" evidence="2">
    <location>
        <position position="192"/>
    </location>
</feature>
<dbReference type="PANTHER" id="PTHR47510:SF3">
    <property type="entry name" value="ENDO_EXONUCLEASE_PHOSPHATASE DOMAIN-CONTAINING PROTEIN"/>
    <property type="match status" value="1"/>
</dbReference>
<gene>
    <name evidence="2" type="ORF">J437_LFUL013509</name>
</gene>
<evidence type="ECO:0000313" key="3">
    <source>
        <dbReference type="Proteomes" id="UP000792457"/>
    </source>
</evidence>
<organism evidence="2 3">
    <name type="scientific">Ladona fulva</name>
    <name type="common">Scarce chaser dragonfly</name>
    <name type="synonym">Libellula fulva</name>
    <dbReference type="NCBI Taxonomy" id="123851"/>
    <lineage>
        <taxon>Eukaryota</taxon>
        <taxon>Metazoa</taxon>
        <taxon>Ecdysozoa</taxon>
        <taxon>Arthropoda</taxon>
        <taxon>Hexapoda</taxon>
        <taxon>Insecta</taxon>
        <taxon>Pterygota</taxon>
        <taxon>Palaeoptera</taxon>
        <taxon>Odonata</taxon>
        <taxon>Epiprocta</taxon>
        <taxon>Anisoptera</taxon>
        <taxon>Libelluloidea</taxon>
        <taxon>Libellulidae</taxon>
        <taxon>Ladona</taxon>
    </lineage>
</organism>
<dbReference type="PANTHER" id="PTHR47510">
    <property type="entry name" value="REVERSE TRANSCRIPTASE DOMAIN-CONTAINING PROTEIN"/>
    <property type="match status" value="1"/>
</dbReference>
<keyword evidence="3" id="KW-1185">Reference proteome</keyword>
<proteinExistence type="predicted"/>
<dbReference type="OrthoDB" id="6819250at2759"/>
<evidence type="ECO:0000313" key="2">
    <source>
        <dbReference type="EMBL" id="KAG8233247.1"/>
    </source>
</evidence>
<accession>A0A8K0KEZ9</accession>
<dbReference type="EMBL" id="KZ308699">
    <property type="protein sequence ID" value="KAG8233247.1"/>
    <property type="molecule type" value="Genomic_DNA"/>
</dbReference>
<feature type="domain" description="Reverse transcriptase" evidence="1">
    <location>
        <begin position="46"/>
        <end position="182"/>
    </location>
</feature>